<dbReference type="PANTHER" id="PTHR22683">
    <property type="entry name" value="SPORULATION PROTEIN RELATED"/>
    <property type="match status" value="1"/>
</dbReference>
<dbReference type="RefSeq" id="WP_160644698.1">
    <property type="nucleotide sequence ID" value="NZ_SIJB01000009.1"/>
</dbReference>
<dbReference type="PROSITE" id="PS50901">
    <property type="entry name" value="FTSK"/>
    <property type="match status" value="1"/>
</dbReference>
<keyword evidence="1 3" id="KW-0547">Nucleotide-binding</keyword>
<dbReference type="Pfam" id="PF01580">
    <property type="entry name" value="FtsK_SpoIIIE"/>
    <property type="match status" value="1"/>
</dbReference>
<keyword evidence="2 3" id="KW-0067">ATP-binding</keyword>
<name>A0A6N9PZ48_9BACL</name>
<dbReference type="GO" id="GO:0005524">
    <property type="term" value="F:ATP binding"/>
    <property type="evidence" value="ECO:0007669"/>
    <property type="project" value="UniProtKB-UniRule"/>
</dbReference>
<dbReference type="PANTHER" id="PTHR22683:SF1">
    <property type="entry name" value="TYPE VII SECRETION SYSTEM PROTEIN ESSC"/>
    <property type="match status" value="1"/>
</dbReference>
<feature type="domain" description="FtsK" evidence="4">
    <location>
        <begin position="148"/>
        <end position="326"/>
    </location>
</feature>
<gene>
    <name evidence="5" type="ORF">ERL59_03795</name>
</gene>
<evidence type="ECO:0000259" key="4">
    <source>
        <dbReference type="PROSITE" id="PS50901"/>
    </source>
</evidence>
<evidence type="ECO:0000313" key="5">
    <source>
        <dbReference type="EMBL" id="NBI28082.1"/>
    </source>
</evidence>
<dbReference type="AlphaFoldDB" id="A0A6N9PZ48"/>
<protein>
    <recommendedName>
        <fullName evidence="4">FtsK domain-containing protein</fullName>
    </recommendedName>
</protein>
<evidence type="ECO:0000313" key="6">
    <source>
        <dbReference type="Proteomes" id="UP000448943"/>
    </source>
</evidence>
<dbReference type="Gene3D" id="3.40.50.300">
    <property type="entry name" value="P-loop containing nucleotide triphosphate hydrolases"/>
    <property type="match status" value="1"/>
</dbReference>
<dbReference type="InterPro" id="IPR002543">
    <property type="entry name" value="FtsK_dom"/>
</dbReference>
<dbReference type="InterPro" id="IPR027417">
    <property type="entry name" value="P-loop_NTPase"/>
</dbReference>
<dbReference type="EMBL" id="SIJB01000009">
    <property type="protein sequence ID" value="NBI28082.1"/>
    <property type="molecule type" value="Genomic_DNA"/>
</dbReference>
<reference evidence="5 6" key="1">
    <citation type="submission" date="2019-01" db="EMBL/GenBank/DDBJ databases">
        <title>Chengkuizengella sp. nov., isolated from deep-sea sediment of East Pacific Ocean.</title>
        <authorList>
            <person name="Yang J."/>
            <person name="Lai Q."/>
            <person name="Shao Z."/>
        </authorList>
    </citation>
    <scope>NUCLEOTIDE SEQUENCE [LARGE SCALE GENOMIC DNA]</scope>
    <source>
        <strain evidence="5 6">YPA3-1-1</strain>
    </source>
</reference>
<comment type="caution">
    <text evidence="5">The sequence shown here is derived from an EMBL/GenBank/DDBJ whole genome shotgun (WGS) entry which is preliminary data.</text>
</comment>
<evidence type="ECO:0000256" key="3">
    <source>
        <dbReference type="PROSITE-ProRule" id="PRU00289"/>
    </source>
</evidence>
<evidence type="ECO:0000256" key="2">
    <source>
        <dbReference type="ARBA" id="ARBA00022840"/>
    </source>
</evidence>
<dbReference type="Proteomes" id="UP000448943">
    <property type="component" value="Unassembled WGS sequence"/>
</dbReference>
<evidence type="ECO:0000256" key="1">
    <source>
        <dbReference type="ARBA" id="ARBA00022741"/>
    </source>
</evidence>
<accession>A0A6N9PZ48</accession>
<keyword evidence="6" id="KW-1185">Reference proteome</keyword>
<dbReference type="SUPFAM" id="SSF52540">
    <property type="entry name" value="P-loop containing nucleoside triphosphate hydrolases"/>
    <property type="match status" value="1"/>
</dbReference>
<organism evidence="5 6">
    <name type="scientific">Chengkuizengella marina</name>
    <dbReference type="NCBI Taxonomy" id="2507566"/>
    <lineage>
        <taxon>Bacteria</taxon>
        <taxon>Bacillati</taxon>
        <taxon>Bacillota</taxon>
        <taxon>Bacilli</taxon>
        <taxon>Bacillales</taxon>
        <taxon>Paenibacillaceae</taxon>
        <taxon>Chengkuizengella</taxon>
    </lineage>
</organism>
<sequence length="397" mass="45188">MISTMVALKIMGLVASSTGILVTYRSMPSPAIRSKMMKIFKLGDLAVKHKTKNREIINYPSIVDVRVKEDVKQIIFNLPDGLNPEKVVKHIWLFKQKFGEHIELHSKSTKIFILSIYQESIKPFNYEYKDIEKKIKKAVLPIVVGQSRSGLEVYDMLEYPHLLIAGETGSGKSTQVRSVLSTLIQYCDTDKLKLYLADLKRSEFHLFRGIVNEVVYDSNALYKVLVKLKKEMKKRGDLLNQNEVAHVSDLINPPPYIILCIDEVALLKKENEIMEIIEEISAIGRALGVFLILSMQRPDSDVLDGKLKNNLTVRMAFRHSDEINSRITIGTGEAAYIKQSEKGLMYLKKDGLQKVQAPYLDLKDAKKLLQPFQNLKEVEVTVTNDIEQHQVFGVLEP</sequence>
<dbReference type="InterPro" id="IPR050206">
    <property type="entry name" value="FtsK/SpoIIIE/SftA"/>
</dbReference>
<dbReference type="OrthoDB" id="9807790at2"/>
<proteinExistence type="predicted"/>
<feature type="binding site" evidence="3">
    <location>
        <begin position="166"/>
        <end position="173"/>
    </location>
    <ligand>
        <name>ATP</name>
        <dbReference type="ChEBI" id="CHEBI:30616"/>
    </ligand>
</feature>
<dbReference type="GO" id="GO:0003677">
    <property type="term" value="F:DNA binding"/>
    <property type="evidence" value="ECO:0007669"/>
    <property type="project" value="InterPro"/>
</dbReference>